<dbReference type="AlphaFoldDB" id="A0A9X4KRY0"/>
<comment type="caution">
    <text evidence="4">The sequence shown here is derived from an EMBL/GenBank/DDBJ whole genome shotgun (WGS) entry which is preliminary data.</text>
</comment>
<proteinExistence type="predicted"/>
<dbReference type="SUPFAM" id="SSF48208">
    <property type="entry name" value="Six-hairpin glycosidases"/>
    <property type="match status" value="1"/>
</dbReference>
<dbReference type="Pfam" id="PF17390">
    <property type="entry name" value="Bac_rhamnosid_C"/>
    <property type="match status" value="1"/>
</dbReference>
<dbReference type="InterPro" id="IPR012341">
    <property type="entry name" value="6hp_glycosidase-like_sf"/>
</dbReference>
<sequence length="153" mass="17177">MAKKADGSFWSADMNSFNHYAFGAIGEWFYRYVAGIDTVEAEPGFKHIRIRPLPGEGLNYAKATYQSMYGEIVSGWKLLNGEMNVEVKIPPNTTATLELPNALQDRVTEHGVRLGEAEGVRIAALHDNRVTLELASGTYRFQYEWRTSSEVKS</sequence>
<dbReference type="EC" id="3.2.1.40" evidence="2"/>
<dbReference type="RefSeq" id="WP_277531288.1">
    <property type="nucleotide sequence ID" value="NZ_JAPDIA010000003.1"/>
</dbReference>
<dbReference type="PANTHER" id="PTHR33307:SF6">
    <property type="entry name" value="ALPHA-RHAMNOSIDASE (EUROFUNG)-RELATED"/>
    <property type="match status" value="1"/>
</dbReference>
<feature type="domain" description="Alpha-L-rhamnosidase C-terminal" evidence="3">
    <location>
        <begin position="35"/>
        <end position="110"/>
    </location>
</feature>
<dbReference type="InterPro" id="IPR016007">
    <property type="entry name" value="Alpha_rhamnosid"/>
</dbReference>
<dbReference type="Gene3D" id="2.60.420.10">
    <property type="entry name" value="Maltose phosphorylase, domain 3"/>
    <property type="match status" value="1"/>
</dbReference>
<reference evidence="4" key="1">
    <citation type="submission" date="2022-10" db="EMBL/GenBank/DDBJ databases">
        <title>Comparative genomic analysis of Cohnella hashimotonis sp. nov., isolated from the International Space Station.</title>
        <authorList>
            <person name="Simpson A."/>
            <person name="Venkateswaran K."/>
        </authorList>
    </citation>
    <scope>NUCLEOTIDE SEQUENCE</scope>
    <source>
        <strain evidence="4">DSM 28161</strain>
    </source>
</reference>
<dbReference type="Proteomes" id="UP001153404">
    <property type="component" value="Unassembled WGS sequence"/>
</dbReference>
<dbReference type="PANTHER" id="PTHR33307">
    <property type="entry name" value="ALPHA-RHAMNOSIDASE (EUROFUNG)"/>
    <property type="match status" value="1"/>
</dbReference>
<comment type="catalytic activity">
    <reaction evidence="1">
        <text>Hydrolysis of terminal non-reducing alpha-L-rhamnose residues in alpha-L-rhamnosides.</text>
        <dbReference type="EC" id="3.2.1.40"/>
    </reaction>
</comment>
<dbReference type="InterPro" id="IPR008928">
    <property type="entry name" value="6-hairpin_glycosidase_sf"/>
</dbReference>
<name>A0A9X4KRY0_9BACL</name>
<organism evidence="4 5">
    <name type="scientific">Cohnella rhizosphaerae</name>
    <dbReference type="NCBI Taxonomy" id="1457232"/>
    <lineage>
        <taxon>Bacteria</taxon>
        <taxon>Bacillati</taxon>
        <taxon>Bacillota</taxon>
        <taxon>Bacilli</taxon>
        <taxon>Bacillales</taxon>
        <taxon>Paenibacillaceae</taxon>
        <taxon>Cohnella</taxon>
    </lineage>
</organism>
<protein>
    <recommendedName>
        <fullName evidence="2">alpha-L-rhamnosidase</fullName>
        <ecNumber evidence="2">3.2.1.40</ecNumber>
    </recommendedName>
</protein>
<evidence type="ECO:0000259" key="3">
    <source>
        <dbReference type="Pfam" id="PF17390"/>
    </source>
</evidence>
<dbReference type="GO" id="GO:0030596">
    <property type="term" value="F:alpha-L-rhamnosidase activity"/>
    <property type="evidence" value="ECO:0007669"/>
    <property type="project" value="UniProtKB-EC"/>
</dbReference>
<dbReference type="EMBL" id="JAPDIA010000003">
    <property type="protein sequence ID" value="MDG0809805.1"/>
    <property type="molecule type" value="Genomic_DNA"/>
</dbReference>
<evidence type="ECO:0000313" key="5">
    <source>
        <dbReference type="Proteomes" id="UP001153404"/>
    </source>
</evidence>
<dbReference type="InterPro" id="IPR035398">
    <property type="entry name" value="Bac_rhamnosid_C"/>
</dbReference>
<evidence type="ECO:0000256" key="1">
    <source>
        <dbReference type="ARBA" id="ARBA00001445"/>
    </source>
</evidence>
<evidence type="ECO:0000313" key="4">
    <source>
        <dbReference type="EMBL" id="MDG0809805.1"/>
    </source>
</evidence>
<evidence type="ECO:0000256" key="2">
    <source>
        <dbReference type="ARBA" id="ARBA00012652"/>
    </source>
</evidence>
<keyword evidence="5" id="KW-1185">Reference proteome</keyword>
<dbReference type="GO" id="GO:0005975">
    <property type="term" value="P:carbohydrate metabolic process"/>
    <property type="evidence" value="ECO:0007669"/>
    <property type="project" value="InterPro"/>
</dbReference>
<dbReference type="Gene3D" id="1.50.10.10">
    <property type="match status" value="1"/>
</dbReference>
<gene>
    <name evidence="4" type="ORF">OMP40_11015</name>
</gene>
<accession>A0A9X4KRY0</accession>